<protein>
    <submittedName>
        <fullName evidence="4">Diguanylate cyclase</fullName>
    </submittedName>
</protein>
<dbReference type="CDD" id="cd01949">
    <property type="entry name" value="GGDEF"/>
    <property type="match status" value="1"/>
</dbReference>
<dbReference type="Gene3D" id="3.30.70.270">
    <property type="match status" value="1"/>
</dbReference>
<name>A0A9D9HNE1_9SPIR</name>
<dbReference type="SUPFAM" id="SSF109604">
    <property type="entry name" value="HD-domain/PDEase-like"/>
    <property type="match status" value="1"/>
</dbReference>
<dbReference type="SUPFAM" id="SSF55073">
    <property type="entry name" value="Nucleotide cyclase"/>
    <property type="match status" value="1"/>
</dbReference>
<dbReference type="Proteomes" id="UP000823638">
    <property type="component" value="Unassembled WGS sequence"/>
</dbReference>
<dbReference type="Pfam" id="PF00990">
    <property type="entry name" value="GGDEF"/>
    <property type="match status" value="1"/>
</dbReference>
<dbReference type="Gene3D" id="1.10.3210.10">
    <property type="entry name" value="Hypothetical protein af1432"/>
    <property type="match status" value="1"/>
</dbReference>
<dbReference type="PANTHER" id="PTHR43155">
    <property type="entry name" value="CYCLIC DI-GMP PHOSPHODIESTERASE PA4108-RELATED"/>
    <property type="match status" value="1"/>
</dbReference>
<sequence>MDKYVDDIIDNGIWQNIPSPVMLLHKERNSGLKVASCNEEFYKVLGLNADDISGKLVKDLPLENIGILSDILEENFQTEIPFSFIFRTSNEAKDYTFSVKSKCFFHNPSKEKLKYLLVILFDNTEQDLTIQHYKSSLMEYNALFHTSPCMLMCTEKNADGQIIATRCNDRTARLYKKKPEEIVGRSLENILSPNSYRKALDSFEYFETNFAPLEEINYVKKFDRDMVLYTLKTPVYSQDRLISIFLFSLDITDKVQLQKENHRLLEEYNTAFNLSIESMWITTRTEDGEFVLERCNSQYISDFEVGTDPSGKRYDEIYGTGVAKEYTEKYKRIFSQGEPERYETEAEINGKTKNFIVAMYPIKTNGEVVRVLCTAFDQTEKVQKAKKLEYMTTHDSLTGVYNRQYIDVFSIEHIFDVDDFIFVATFDINGLKMTNDTFGYATGDKVLIKVAEIVKEKFKDCLCSRWGSDEFAVIGINYTAEEVSRKVRDFQNEVNVLTIEECPVSVSFGYAFSKGENVDLVKLIRRAEENMNNQKYLVVNTHRYKYLETLKNMLFEKNYESNEHVTRMQSIAIRFAKYINLDENEVNSLVLSAVLHDIGKVGVSQEILSKNTGLTQEEFEEVKKHTLIGYKICISSNLPEEVALCVRQHHERYDGRGYPDGISGENISKNARIIALIDSFEVMVRGRSYQNAVVVKDALKEIERCSGTQFDPVLARQFINMIKEENGIIDL</sequence>
<dbReference type="PROSITE" id="PS50887">
    <property type="entry name" value="GGDEF"/>
    <property type="match status" value="1"/>
</dbReference>
<dbReference type="SUPFAM" id="SSF55785">
    <property type="entry name" value="PYP-like sensor domain (PAS domain)"/>
    <property type="match status" value="2"/>
</dbReference>
<dbReference type="InterPro" id="IPR003607">
    <property type="entry name" value="HD/PDEase_dom"/>
</dbReference>
<evidence type="ECO:0000259" key="3">
    <source>
        <dbReference type="PROSITE" id="PS51832"/>
    </source>
</evidence>
<evidence type="ECO:0000259" key="1">
    <source>
        <dbReference type="PROSITE" id="PS50887"/>
    </source>
</evidence>
<dbReference type="Pfam" id="PF13487">
    <property type="entry name" value="HD_5"/>
    <property type="match status" value="1"/>
</dbReference>
<dbReference type="CDD" id="cd00077">
    <property type="entry name" value="HDc"/>
    <property type="match status" value="1"/>
</dbReference>
<dbReference type="PROSITE" id="PS51831">
    <property type="entry name" value="HD"/>
    <property type="match status" value="1"/>
</dbReference>
<organism evidence="4 5">
    <name type="scientific">Candidatus Gallitreponema excrementavium</name>
    <dbReference type="NCBI Taxonomy" id="2840840"/>
    <lineage>
        <taxon>Bacteria</taxon>
        <taxon>Pseudomonadati</taxon>
        <taxon>Spirochaetota</taxon>
        <taxon>Spirochaetia</taxon>
        <taxon>Spirochaetales</taxon>
        <taxon>Candidatus Gallitreponema</taxon>
    </lineage>
</organism>
<evidence type="ECO:0000259" key="2">
    <source>
        <dbReference type="PROSITE" id="PS51831"/>
    </source>
</evidence>
<comment type="caution">
    <text evidence="4">The sequence shown here is derived from an EMBL/GenBank/DDBJ whole genome shotgun (WGS) entry which is preliminary data.</text>
</comment>
<reference evidence="4" key="2">
    <citation type="journal article" date="2021" name="PeerJ">
        <title>Extensive microbial diversity within the chicken gut microbiome revealed by metagenomics and culture.</title>
        <authorList>
            <person name="Gilroy R."/>
            <person name="Ravi A."/>
            <person name="Getino M."/>
            <person name="Pursley I."/>
            <person name="Horton D.L."/>
            <person name="Alikhan N.F."/>
            <person name="Baker D."/>
            <person name="Gharbi K."/>
            <person name="Hall N."/>
            <person name="Watson M."/>
            <person name="Adriaenssens E.M."/>
            <person name="Foster-Nyarko E."/>
            <person name="Jarju S."/>
            <person name="Secka A."/>
            <person name="Antonio M."/>
            <person name="Oren A."/>
            <person name="Chaudhuri R.R."/>
            <person name="La Ragione R."/>
            <person name="Hildebrand F."/>
            <person name="Pallen M.J."/>
        </authorList>
    </citation>
    <scope>NUCLEOTIDE SEQUENCE</scope>
    <source>
        <strain evidence="4">10532</strain>
    </source>
</reference>
<dbReference type="InterPro" id="IPR006674">
    <property type="entry name" value="HD_domain"/>
</dbReference>
<feature type="domain" description="HD" evidence="2">
    <location>
        <begin position="561"/>
        <end position="683"/>
    </location>
</feature>
<dbReference type="InterPro" id="IPR029787">
    <property type="entry name" value="Nucleotide_cyclase"/>
</dbReference>
<accession>A0A9D9HNE1</accession>
<dbReference type="PROSITE" id="PS51832">
    <property type="entry name" value="HD_GYP"/>
    <property type="match status" value="1"/>
</dbReference>
<dbReference type="InterPro" id="IPR037522">
    <property type="entry name" value="HD_GYP_dom"/>
</dbReference>
<dbReference type="Gene3D" id="3.30.450.20">
    <property type="entry name" value="PAS domain"/>
    <property type="match status" value="2"/>
</dbReference>
<evidence type="ECO:0000313" key="5">
    <source>
        <dbReference type="Proteomes" id="UP000823638"/>
    </source>
</evidence>
<proteinExistence type="predicted"/>
<dbReference type="InterPro" id="IPR000160">
    <property type="entry name" value="GGDEF_dom"/>
</dbReference>
<gene>
    <name evidence="4" type="ORF">IAA81_03095</name>
</gene>
<dbReference type="AlphaFoldDB" id="A0A9D9HNE1"/>
<reference evidence="4" key="1">
    <citation type="submission" date="2020-10" db="EMBL/GenBank/DDBJ databases">
        <authorList>
            <person name="Gilroy R."/>
        </authorList>
    </citation>
    <scope>NUCLEOTIDE SEQUENCE</scope>
    <source>
        <strain evidence="4">10532</strain>
    </source>
</reference>
<dbReference type="Pfam" id="PF13426">
    <property type="entry name" value="PAS_9"/>
    <property type="match status" value="3"/>
</dbReference>
<feature type="domain" description="HD-GYP" evidence="3">
    <location>
        <begin position="539"/>
        <end position="731"/>
    </location>
</feature>
<dbReference type="NCBIfam" id="TIGR00254">
    <property type="entry name" value="GGDEF"/>
    <property type="match status" value="1"/>
</dbReference>
<feature type="domain" description="GGDEF" evidence="1">
    <location>
        <begin position="419"/>
        <end position="549"/>
    </location>
</feature>
<dbReference type="InterPro" id="IPR043128">
    <property type="entry name" value="Rev_trsase/Diguanyl_cyclase"/>
</dbReference>
<dbReference type="SMART" id="SM00267">
    <property type="entry name" value="GGDEF"/>
    <property type="match status" value="1"/>
</dbReference>
<evidence type="ECO:0000313" key="4">
    <source>
        <dbReference type="EMBL" id="MBO8457199.1"/>
    </source>
</evidence>
<dbReference type="InterPro" id="IPR000014">
    <property type="entry name" value="PAS"/>
</dbReference>
<dbReference type="EMBL" id="JADIMM010000037">
    <property type="protein sequence ID" value="MBO8457199.1"/>
    <property type="molecule type" value="Genomic_DNA"/>
</dbReference>
<dbReference type="SMART" id="SM00471">
    <property type="entry name" value="HDc"/>
    <property type="match status" value="1"/>
</dbReference>
<dbReference type="InterPro" id="IPR035965">
    <property type="entry name" value="PAS-like_dom_sf"/>
</dbReference>